<evidence type="ECO:0000313" key="2">
    <source>
        <dbReference type="Proteomes" id="UP001054846"/>
    </source>
</evidence>
<dbReference type="Pfam" id="PF08012">
    <property type="entry name" value="DUF1702"/>
    <property type="match status" value="1"/>
</dbReference>
<keyword evidence="2" id="KW-1185">Reference proteome</keyword>
<organism evidence="1 2">
    <name type="scientific">Gloeobacter morelensis MG652769</name>
    <dbReference type="NCBI Taxonomy" id="2781736"/>
    <lineage>
        <taxon>Bacteria</taxon>
        <taxon>Bacillati</taxon>
        <taxon>Cyanobacteriota</taxon>
        <taxon>Cyanophyceae</taxon>
        <taxon>Gloeobacterales</taxon>
        <taxon>Gloeobacteraceae</taxon>
        <taxon>Gloeobacter</taxon>
        <taxon>Gloeobacter morelensis</taxon>
    </lineage>
</organism>
<accession>A0ABY3PRM5</accession>
<gene>
    <name evidence="1" type="ORF">ISF26_08940</name>
</gene>
<name>A0ABY3PRM5_9CYAN</name>
<dbReference type="Proteomes" id="UP001054846">
    <property type="component" value="Chromosome"/>
</dbReference>
<dbReference type="InterPro" id="IPR012964">
    <property type="entry name" value="DUF1702"/>
</dbReference>
<protein>
    <submittedName>
        <fullName evidence="1">DUF1702 family protein</fullName>
    </submittedName>
</protein>
<dbReference type="EMBL" id="CP063845">
    <property type="protein sequence ID" value="UFP96315.1"/>
    <property type="molecule type" value="Genomic_DNA"/>
</dbReference>
<evidence type="ECO:0000313" key="1">
    <source>
        <dbReference type="EMBL" id="UFP96315.1"/>
    </source>
</evidence>
<reference evidence="1 2" key="1">
    <citation type="journal article" date="2021" name="Genome Biol. Evol.">
        <title>Complete Genome Sequencing of a Novel Gloeobacter Species from a Waterfall Cave in Mexico.</title>
        <authorList>
            <person name="Saw J.H."/>
            <person name="Cardona T."/>
            <person name="Montejano G."/>
        </authorList>
    </citation>
    <scope>NUCLEOTIDE SEQUENCE [LARGE SCALE GENOMIC DNA]</scope>
    <source>
        <strain evidence="1">MG652769</strain>
    </source>
</reference>
<dbReference type="RefSeq" id="WP_230843560.1">
    <property type="nucleotide sequence ID" value="NZ_CP063845.1"/>
</dbReference>
<proteinExistence type="predicted"/>
<sequence length="325" mass="35732">MVSASGWIRKSLFGLSAQEADFAFRGFRGGDPATRRRIEQVIATFVRAYNHGLEDPSDAVLRGCLEGMDQEGRGFAYEAAAMALALLDHLTPWNRGRFHHYLNGPDDAHTYRGIAGPHRYMAYIGAGLAIARLGRPVEPTLRKLDPFFCWLAMDGYGFHQGFFQFKRYIDRQELPEGFTGYTRRAFDQGVGRSLWFVEGADVQRLPKAIAAFDQSRRADLWSGVGLACAYAGGVPVAAIGALALYAGDYLPHFAQGVAFAAMTRHQALNPAAHTELACQAVWGMPLAKVGNLAARAMDGIPTDRDGYEATRRSIQHQFAWEGATP</sequence>